<dbReference type="Gene3D" id="3.30.460.10">
    <property type="entry name" value="Beta Polymerase, domain 2"/>
    <property type="match status" value="2"/>
</dbReference>
<dbReference type="EMBL" id="NHRY01000272">
    <property type="protein sequence ID" value="PPQ26182.1"/>
    <property type="molecule type" value="Genomic_DNA"/>
</dbReference>
<gene>
    <name evidence="7" type="primary">glnE</name>
    <name evidence="10" type="ORF">CCS01_30620</name>
</gene>
<comment type="function">
    <text evidence="7">Involved in the regulation of glutamine synthetase GlnA, a key enzyme in the process to assimilate ammonia. When cellular nitrogen levels are high, the C-terminal adenylyl transferase (AT) inactivates GlnA by covalent transfer of an adenylyl group from ATP to specific tyrosine residue of GlnA, thus reducing its activity. Conversely, when nitrogen levels are low, the N-terminal adenylyl removase (AR) activates GlnA by removing the adenylyl group by phosphorolysis, increasing its activity. The regulatory region of GlnE binds the signal transduction protein PII (GlnB) which indicates the nitrogen status of the cell.</text>
</comment>
<dbReference type="PANTHER" id="PTHR30621">
    <property type="entry name" value="GLUTAMINE SYNTHETASE ADENYLYLTRANSFERASE"/>
    <property type="match status" value="1"/>
</dbReference>
<keyword evidence="4 7" id="KW-0067">ATP-binding</keyword>
<dbReference type="GO" id="GO:0005829">
    <property type="term" value="C:cytosol"/>
    <property type="evidence" value="ECO:0007669"/>
    <property type="project" value="TreeGrafter"/>
</dbReference>
<feature type="domain" description="Glutamate-ammonia ligase adenylyltransferase repeated" evidence="8">
    <location>
        <begin position="51"/>
        <end position="294"/>
    </location>
</feature>
<dbReference type="Pfam" id="PF03710">
    <property type="entry name" value="GlnE"/>
    <property type="match status" value="2"/>
</dbReference>
<evidence type="ECO:0000256" key="5">
    <source>
        <dbReference type="ARBA" id="ARBA00022842"/>
    </source>
</evidence>
<dbReference type="PANTHER" id="PTHR30621:SF0">
    <property type="entry name" value="BIFUNCTIONAL GLUTAMINE SYNTHETASE ADENYLYLTRANSFERASE_ADENYLYL-REMOVING ENZYME"/>
    <property type="match status" value="1"/>
</dbReference>
<dbReference type="SUPFAM" id="SSF81301">
    <property type="entry name" value="Nucleotidyltransferase"/>
    <property type="match status" value="2"/>
</dbReference>
<keyword evidence="11" id="KW-1185">Reference proteome</keyword>
<evidence type="ECO:0000256" key="7">
    <source>
        <dbReference type="HAMAP-Rule" id="MF_00802"/>
    </source>
</evidence>
<dbReference type="SUPFAM" id="SSF81593">
    <property type="entry name" value="Nucleotidyltransferase substrate binding subunit/domain"/>
    <property type="match status" value="2"/>
</dbReference>
<dbReference type="GO" id="GO:0000287">
    <property type="term" value="F:magnesium ion binding"/>
    <property type="evidence" value="ECO:0007669"/>
    <property type="project" value="UniProtKB-UniRule"/>
</dbReference>
<keyword evidence="3 7" id="KW-0547">Nucleotide-binding</keyword>
<dbReference type="InterPro" id="IPR013546">
    <property type="entry name" value="PII_UdlTrfase/GS_AdlTrfase"/>
</dbReference>
<evidence type="ECO:0000256" key="3">
    <source>
        <dbReference type="ARBA" id="ARBA00022741"/>
    </source>
</evidence>
<comment type="catalytic activity">
    <reaction evidence="7">
        <text>[glutamine synthetase]-O(4)-(5'-adenylyl)-L-tyrosine + phosphate = [glutamine synthetase]-L-tyrosine + ADP</text>
        <dbReference type="Rhea" id="RHEA:43716"/>
        <dbReference type="Rhea" id="RHEA-COMP:10660"/>
        <dbReference type="Rhea" id="RHEA-COMP:10661"/>
        <dbReference type="ChEBI" id="CHEBI:43474"/>
        <dbReference type="ChEBI" id="CHEBI:46858"/>
        <dbReference type="ChEBI" id="CHEBI:83624"/>
        <dbReference type="ChEBI" id="CHEBI:456216"/>
        <dbReference type="EC" id="2.7.7.89"/>
    </reaction>
</comment>
<accession>A0A2S6MV04</accession>
<feature type="domain" description="Glutamate-ammonia ligase adenylyltransferase repeated" evidence="8">
    <location>
        <begin position="579"/>
        <end position="816"/>
    </location>
</feature>
<comment type="caution">
    <text evidence="10">The sequence shown here is derived from an EMBL/GenBank/DDBJ whole genome shotgun (WGS) entry which is preliminary data.</text>
</comment>
<dbReference type="NCBIfam" id="NF008292">
    <property type="entry name" value="PRK11072.1"/>
    <property type="match status" value="1"/>
</dbReference>
<evidence type="ECO:0000256" key="2">
    <source>
        <dbReference type="ARBA" id="ARBA00022695"/>
    </source>
</evidence>
<keyword evidence="2 7" id="KW-0548">Nucleotidyltransferase</keyword>
<proteinExistence type="inferred from homology"/>
<feature type="domain" description="PII-uridylyltransferase/Glutamine-synthetase adenylyltransferase" evidence="9">
    <location>
        <begin position="846"/>
        <end position="979"/>
    </location>
</feature>
<evidence type="ECO:0000256" key="6">
    <source>
        <dbReference type="ARBA" id="ARBA00023268"/>
    </source>
</evidence>
<evidence type="ECO:0000313" key="11">
    <source>
        <dbReference type="Proteomes" id="UP000239724"/>
    </source>
</evidence>
<dbReference type="NCBIfam" id="NF010706">
    <property type="entry name" value="PRK14108.1"/>
    <property type="match status" value="1"/>
</dbReference>
<dbReference type="InterPro" id="IPR005190">
    <property type="entry name" value="GlnE_rpt_dom"/>
</dbReference>
<dbReference type="EC" id="2.7.7.89" evidence="7"/>
<dbReference type="InterPro" id="IPR043519">
    <property type="entry name" value="NT_sf"/>
</dbReference>
<dbReference type="Gene3D" id="1.20.120.1510">
    <property type="match status" value="1"/>
</dbReference>
<dbReference type="Pfam" id="PF08335">
    <property type="entry name" value="GlnD_UR_UTase"/>
    <property type="match status" value="2"/>
</dbReference>
<evidence type="ECO:0000256" key="4">
    <source>
        <dbReference type="ARBA" id="ARBA00022840"/>
    </source>
</evidence>
<dbReference type="Gene3D" id="1.20.120.330">
    <property type="entry name" value="Nucleotidyltransferases domain 2"/>
    <property type="match status" value="2"/>
</dbReference>
<dbReference type="GO" id="GO:0005524">
    <property type="term" value="F:ATP binding"/>
    <property type="evidence" value="ECO:0007669"/>
    <property type="project" value="UniProtKB-UniRule"/>
</dbReference>
<comment type="cofactor">
    <cofactor evidence="7">
        <name>Mg(2+)</name>
        <dbReference type="ChEBI" id="CHEBI:18420"/>
    </cofactor>
</comment>
<feature type="region of interest" description="Adenylyl transferase" evidence="7">
    <location>
        <begin position="476"/>
        <end position="986"/>
    </location>
</feature>
<dbReference type="HAMAP" id="MF_00802">
    <property type="entry name" value="GlnE"/>
    <property type="match status" value="1"/>
</dbReference>
<keyword evidence="5 7" id="KW-0460">Magnesium</keyword>
<sequence length="986" mass="108070">MNAPPFSLPVIWPAPFDTAAADRLVDQFQAVGQAEAELLNAPGVRLMLRCLGGNSPYLSGLAVREYETVHDLVTDGPQVAFARILSRLAEMSPAIKRPDLAAALRQAKRSAALIAAAADVGGLWPLETVTGALSDLAESTLRLAVRHLLRTAHDAREIRLQDPGRPEVNCGFVALAMGKLGAGELNYSSDIDLILIYDATAPVFAAGSVADSIGSFTSRMARNLITLMEARDGNGYVFRTDLRLRPDPAATPPAVSLHAALVYYESMGQNWERAAMIKARPIAGDIALGQRFLEAIRPFVWRRGLDFAAVADIHAMKRRIDARRNTALGQAEDPVARIAGHNVKLGEGGIREIEFLVQTLQMVWGGRDPTLRTRPTLQTMRRLVETGHLTEPARLQLEDSYRFLRQVEHRIQMVNDRQTHDLPQLPAEIGRIACFMGYPDAAAFATRFLAHVDVVRSNYHAVFEHVPDLPGAEAVGPELDFRGDDPDPPATVEALKGLGYTDTRRIVSAVRGWVTGRVRALRSDRARDLMTTMVPSILVALGRQPHPDEAFNRFDRLVCALPAGVQPMSLFQHNPPLLERVAAVLGAAPMLSEHMARYPSALEGLLSEQDIGDSARMLRTRLAGTTRLDDAIQVVRRAVKERDFLLSVATLEGRLDVDEAGRQRSALAEAALSVMVPRVLADFSTRYGRVPGGALAVVAMGKAGGREMMAGSDLDLMFIYDHPPEVTESQGARSLPASQWFVRAVQACIAALTAPGAEGQMYALDMRLRPSGNKGPIAVSLEGFKKYHLWDAWTWERMALTRARVVAGPSTMRARVRQAIDEAIRRGQEPEKIRENATTMRNRMARDLRPHGVWDVKLRPGGLIDIEFIAQVLQLVRVQSDPGFRTSQTTHVALKRLSVAGMLDKPDADRLIQAERLWRTIQGMLRMTVGKVEAETLPSTSAALLLRAAGEAGVMAANAEDLLRQSNTIAHHVRAIFEQHVGKVSV</sequence>
<dbReference type="AlphaFoldDB" id="A0A2S6MV04"/>
<keyword evidence="6 7" id="KW-0511">Multifunctional enzyme</keyword>
<name>A0A2S6MV04_RHOGL</name>
<dbReference type="GO" id="GO:0047388">
    <property type="term" value="F:[glutamine synthetase]-adenylyl-L-tyrosine phosphorylase activity"/>
    <property type="evidence" value="ECO:0007669"/>
    <property type="project" value="UniProtKB-EC"/>
</dbReference>
<organism evidence="10 11">
    <name type="scientific">Rhodopila globiformis</name>
    <name type="common">Rhodopseudomonas globiformis</name>
    <dbReference type="NCBI Taxonomy" id="1071"/>
    <lineage>
        <taxon>Bacteria</taxon>
        <taxon>Pseudomonadati</taxon>
        <taxon>Pseudomonadota</taxon>
        <taxon>Alphaproteobacteria</taxon>
        <taxon>Acetobacterales</taxon>
        <taxon>Acetobacteraceae</taxon>
        <taxon>Rhodopila</taxon>
    </lineage>
</organism>
<comment type="similarity">
    <text evidence="7">Belongs to the GlnE family.</text>
</comment>
<comment type="catalytic activity">
    <reaction evidence="7">
        <text>[glutamine synthetase]-L-tyrosine + ATP = [glutamine synthetase]-O(4)-(5'-adenylyl)-L-tyrosine + diphosphate</text>
        <dbReference type="Rhea" id="RHEA:18589"/>
        <dbReference type="Rhea" id="RHEA-COMP:10660"/>
        <dbReference type="Rhea" id="RHEA-COMP:10661"/>
        <dbReference type="ChEBI" id="CHEBI:30616"/>
        <dbReference type="ChEBI" id="CHEBI:33019"/>
        <dbReference type="ChEBI" id="CHEBI:46858"/>
        <dbReference type="ChEBI" id="CHEBI:83624"/>
        <dbReference type="EC" id="2.7.7.42"/>
    </reaction>
</comment>
<dbReference type="GO" id="GO:0000820">
    <property type="term" value="P:regulation of glutamine family amino acid metabolic process"/>
    <property type="evidence" value="ECO:0007669"/>
    <property type="project" value="UniProtKB-UniRule"/>
</dbReference>
<dbReference type="EC" id="2.7.7.42" evidence="7"/>
<dbReference type="OrthoDB" id="9759366at2"/>
<dbReference type="Proteomes" id="UP000239724">
    <property type="component" value="Unassembled WGS sequence"/>
</dbReference>
<feature type="region of interest" description="Adenylyl removase" evidence="7">
    <location>
        <begin position="1"/>
        <end position="468"/>
    </location>
</feature>
<dbReference type="GO" id="GO:0008882">
    <property type="term" value="F:[glutamate-ammonia-ligase] adenylyltransferase activity"/>
    <property type="evidence" value="ECO:0007669"/>
    <property type="project" value="UniProtKB-UniRule"/>
</dbReference>
<protein>
    <recommendedName>
        <fullName evidence="7">Bifunctional glutamine synthetase adenylyltransferase/adenylyl-removing enzyme</fullName>
    </recommendedName>
    <alternativeName>
        <fullName evidence="7">ATP:glutamine synthetase adenylyltransferase</fullName>
    </alternativeName>
    <alternativeName>
        <fullName evidence="7">ATase</fullName>
    </alternativeName>
    <domain>
        <recommendedName>
            <fullName evidence="7">Glutamine synthetase adenylyl-L-tyrosine phosphorylase</fullName>
            <ecNumber evidence="7">2.7.7.89</ecNumber>
        </recommendedName>
        <alternativeName>
            <fullName evidence="7">Adenylyl removase</fullName>
            <shortName evidence="7">AR</shortName>
            <shortName evidence="7">AT-N</shortName>
        </alternativeName>
    </domain>
    <domain>
        <recommendedName>
            <fullName evidence="7">Glutamine synthetase adenylyl transferase</fullName>
            <ecNumber evidence="7">2.7.7.42</ecNumber>
        </recommendedName>
        <alternativeName>
            <fullName evidence="7">Adenylyl transferase</fullName>
            <shortName evidence="7">AT</shortName>
            <shortName evidence="7">AT-C</shortName>
        </alternativeName>
    </domain>
</protein>
<evidence type="ECO:0000256" key="1">
    <source>
        <dbReference type="ARBA" id="ARBA00022679"/>
    </source>
</evidence>
<evidence type="ECO:0000259" key="9">
    <source>
        <dbReference type="Pfam" id="PF08335"/>
    </source>
</evidence>
<evidence type="ECO:0000259" key="8">
    <source>
        <dbReference type="Pfam" id="PF03710"/>
    </source>
</evidence>
<reference evidence="10 11" key="1">
    <citation type="journal article" date="2018" name="Arch. Microbiol.">
        <title>New insights into the metabolic potential of the phototrophic purple bacterium Rhodopila globiformis DSM 161(T) from its draft genome sequence and evidence for a vanadium-dependent nitrogenase.</title>
        <authorList>
            <person name="Imhoff J.F."/>
            <person name="Rahn T."/>
            <person name="Kunzel S."/>
            <person name="Neulinger S.C."/>
        </authorList>
    </citation>
    <scope>NUCLEOTIDE SEQUENCE [LARGE SCALE GENOMIC DNA]</scope>
    <source>
        <strain evidence="10 11">DSM 161</strain>
    </source>
</reference>
<dbReference type="RefSeq" id="WP_104522895.1">
    <property type="nucleotide sequence ID" value="NZ_NHRY01000272.1"/>
</dbReference>
<evidence type="ECO:0000313" key="10">
    <source>
        <dbReference type="EMBL" id="PPQ26182.1"/>
    </source>
</evidence>
<dbReference type="CDD" id="cd05401">
    <property type="entry name" value="NT_GlnE_GlnD_like"/>
    <property type="match status" value="2"/>
</dbReference>
<keyword evidence="1 7" id="KW-0808">Transferase</keyword>
<feature type="domain" description="PII-uridylyltransferase/Glutamine-synthetase adenylyltransferase" evidence="9">
    <location>
        <begin position="315"/>
        <end position="461"/>
    </location>
</feature>
<dbReference type="InterPro" id="IPR023057">
    <property type="entry name" value="GlnE"/>
</dbReference>